<name>A0A5R9Q0N5_9GAMM</name>
<dbReference type="RefSeq" id="WP_138483520.1">
    <property type="nucleotide sequence ID" value="NZ_PPSW01000028.1"/>
</dbReference>
<comment type="caution">
    <text evidence="2">The sequence shown here is derived from an EMBL/GenBank/DDBJ whole genome shotgun (WGS) entry which is preliminary data.</text>
</comment>
<proteinExistence type="predicted"/>
<accession>A0A5R9Q0N5</accession>
<protein>
    <submittedName>
        <fullName evidence="2">Uncharacterized protein</fullName>
    </submittedName>
</protein>
<evidence type="ECO:0000313" key="2">
    <source>
        <dbReference type="EMBL" id="TLX45799.1"/>
    </source>
</evidence>
<feature type="chain" id="PRO_5024278983" evidence="1">
    <location>
        <begin position="22"/>
        <end position="134"/>
    </location>
</feature>
<keyword evidence="1" id="KW-0732">Signal</keyword>
<evidence type="ECO:0000313" key="3">
    <source>
        <dbReference type="Proteomes" id="UP000309186"/>
    </source>
</evidence>
<gene>
    <name evidence="2" type="ORF">C1E24_17050</name>
</gene>
<reference evidence="2 3" key="1">
    <citation type="submission" date="2018-01" db="EMBL/GenBank/DDBJ databases">
        <title>Co-occurrence of chitin degradation, pigmentation and bioactivity in marine Pseudoalteromonas.</title>
        <authorList>
            <person name="Paulsen S."/>
            <person name="Gram L."/>
            <person name="Machado H."/>
        </authorList>
    </citation>
    <scope>NUCLEOTIDE SEQUENCE [LARGE SCALE GENOMIC DNA]</scope>
    <source>
        <strain evidence="2 3">S3663</strain>
    </source>
</reference>
<feature type="signal peptide" evidence="1">
    <location>
        <begin position="1"/>
        <end position="21"/>
    </location>
</feature>
<organism evidence="2 3">
    <name type="scientific">Pseudoalteromonas phenolica</name>
    <dbReference type="NCBI Taxonomy" id="161398"/>
    <lineage>
        <taxon>Bacteria</taxon>
        <taxon>Pseudomonadati</taxon>
        <taxon>Pseudomonadota</taxon>
        <taxon>Gammaproteobacteria</taxon>
        <taxon>Alteromonadales</taxon>
        <taxon>Pseudoalteromonadaceae</taxon>
        <taxon>Pseudoalteromonas</taxon>
    </lineage>
</organism>
<evidence type="ECO:0000256" key="1">
    <source>
        <dbReference type="SAM" id="SignalP"/>
    </source>
</evidence>
<dbReference type="AlphaFoldDB" id="A0A5R9Q0N5"/>
<sequence length="134" mass="15325">MKKLIALMALVAGLFSVNSYANSVSCYVDTMKYDNYTQNRCWGAESNPQFSPKVAFKVNTSKEVARVEWTFSGIYDRSSASKCTGTTCVVDVYKIEEGYMKACVDKIYYKDYTWADVNWCADAEYMYSRSGMWN</sequence>
<dbReference type="OrthoDB" id="6293209at2"/>
<dbReference type="Proteomes" id="UP000309186">
    <property type="component" value="Unassembled WGS sequence"/>
</dbReference>
<dbReference type="EMBL" id="PPSW01000028">
    <property type="protein sequence ID" value="TLX45799.1"/>
    <property type="molecule type" value="Genomic_DNA"/>
</dbReference>